<dbReference type="SMART" id="SM00175">
    <property type="entry name" value="RAB"/>
    <property type="match status" value="1"/>
</dbReference>
<organism evidence="2">
    <name type="scientific">Marseillevirus LCMAC102</name>
    <dbReference type="NCBI Taxonomy" id="2506603"/>
    <lineage>
        <taxon>Viruses</taxon>
        <taxon>Varidnaviria</taxon>
        <taxon>Bamfordvirae</taxon>
        <taxon>Nucleocytoviricota</taxon>
        <taxon>Megaviricetes</taxon>
        <taxon>Pimascovirales</taxon>
        <taxon>Pimascovirales incertae sedis</taxon>
        <taxon>Marseilleviridae</taxon>
    </lineage>
</organism>
<gene>
    <name evidence="2" type="ORF">LCMAC102_03370</name>
</gene>
<dbReference type="InterPro" id="IPR027417">
    <property type="entry name" value="P-loop_NTPase"/>
</dbReference>
<dbReference type="Gene3D" id="3.40.50.300">
    <property type="entry name" value="P-loop containing nucleotide triphosphate hydrolases"/>
    <property type="match status" value="1"/>
</dbReference>
<dbReference type="SUPFAM" id="SSF52540">
    <property type="entry name" value="P-loop containing nucleoside triphosphate hydrolases"/>
    <property type="match status" value="1"/>
</dbReference>
<protein>
    <submittedName>
        <fullName evidence="2">Ras-related GTPase</fullName>
    </submittedName>
</protein>
<dbReference type="PANTHER" id="PTHR47978">
    <property type="match status" value="1"/>
</dbReference>
<dbReference type="NCBIfam" id="TIGR00231">
    <property type="entry name" value="small_GTP"/>
    <property type="match status" value="1"/>
</dbReference>
<dbReference type="PROSITE" id="PS51419">
    <property type="entry name" value="RAB"/>
    <property type="match status" value="1"/>
</dbReference>
<dbReference type="EMBL" id="MK500334">
    <property type="protein sequence ID" value="QBK86542.1"/>
    <property type="molecule type" value="Genomic_DNA"/>
</dbReference>
<dbReference type="Pfam" id="PF08477">
    <property type="entry name" value="Roc"/>
    <property type="match status" value="1"/>
</dbReference>
<dbReference type="GO" id="GO:0020002">
    <property type="term" value="C:host cell plasma membrane"/>
    <property type="evidence" value="ECO:0007669"/>
    <property type="project" value="UniProtKB-SubCell"/>
</dbReference>
<dbReference type="GO" id="GO:0003924">
    <property type="term" value="F:GTPase activity"/>
    <property type="evidence" value="ECO:0007669"/>
    <property type="project" value="InterPro"/>
</dbReference>
<dbReference type="PRINTS" id="PR00449">
    <property type="entry name" value="RASTRNSFRMNG"/>
</dbReference>
<reference evidence="2" key="1">
    <citation type="journal article" date="2019" name="MBio">
        <title>Virus Genomes from Deep Sea Sediments Expand the Ocean Megavirome and Support Independent Origins of Viral Gigantism.</title>
        <authorList>
            <person name="Backstrom D."/>
            <person name="Yutin N."/>
            <person name="Jorgensen S.L."/>
            <person name="Dharamshi J."/>
            <person name="Homa F."/>
            <person name="Zaremba-Niedwiedzka K."/>
            <person name="Spang A."/>
            <person name="Wolf Y.I."/>
            <person name="Koonin E.V."/>
            <person name="Ettema T.J."/>
        </authorList>
    </citation>
    <scope>NUCLEOTIDE SEQUENCE</scope>
</reference>
<dbReference type="GO" id="GO:0005525">
    <property type="term" value="F:GTP binding"/>
    <property type="evidence" value="ECO:0007669"/>
    <property type="project" value="InterPro"/>
</dbReference>
<keyword evidence="1" id="KW-0547">Nucleotide-binding</keyword>
<dbReference type="CDD" id="cd00154">
    <property type="entry name" value="Rab"/>
    <property type="match status" value="1"/>
</dbReference>
<dbReference type="InterPro" id="IPR005225">
    <property type="entry name" value="Small_GTP-bd"/>
</dbReference>
<accession>A0A481YTN5</accession>
<evidence type="ECO:0000313" key="2">
    <source>
        <dbReference type="EMBL" id="QBK86542.1"/>
    </source>
</evidence>
<evidence type="ECO:0000256" key="1">
    <source>
        <dbReference type="ARBA" id="ARBA00022741"/>
    </source>
</evidence>
<name>A0A481YTN5_9VIRU</name>
<proteinExistence type="predicted"/>
<sequence length="144" mass="16395">MNYKVVFLGESRVGKTAFLCRHTGITFNPVGSSTVGAEIHYLPLKIDGKNVQFEIWDTAGNPKMIGMQEAYYYNADAAIFFYDAYRPNTYESLDRWKSGFTKIVGDKPIIVCATKSNQLYIKRGKWFKKCDDDEPFLALVKILA</sequence>